<dbReference type="AlphaFoldDB" id="A0A7Y9KBU7"/>
<evidence type="ECO:0000313" key="3">
    <source>
        <dbReference type="EMBL" id="NYE10343.1"/>
    </source>
</evidence>
<dbReference type="RefSeq" id="WP_179831870.1">
    <property type="nucleotide sequence ID" value="NZ_BMRD01000005.1"/>
</dbReference>
<dbReference type="PANTHER" id="PTHR40761">
    <property type="entry name" value="CONSERVED INTEGRAL MEMBRANE ALANINE VALINE AND LEUCINE RICH PROTEIN-RELATED"/>
    <property type="match status" value="1"/>
</dbReference>
<dbReference type="Proteomes" id="UP000591272">
    <property type="component" value="Unassembled WGS sequence"/>
</dbReference>
<feature type="transmembrane region" description="Helical" evidence="2">
    <location>
        <begin position="76"/>
        <end position="94"/>
    </location>
</feature>
<dbReference type="SUPFAM" id="SSF103481">
    <property type="entry name" value="Multidrug resistance efflux transporter EmrE"/>
    <property type="match status" value="1"/>
</dbReference>
<feature type="transmembrane region" description="Helical" evidence="2">
    <location>
        <begin position="103"/>
        <end position="124"/>
    </location>
</feature>
<feature type="region of interest" description="Disordered" evidence="1">
    <location>
        <begin position="301"/>
        <end position="386"/>
    </location>
</feature>
<keyword evidence="2" id="KW-0472">Membrane</keyword>
<keyword evidence="2" id="KW-0812">Transmembrane</keyword>
<accession>A0A7Y9KBU7</accession>
<sequence length="386" mass="39830">MHAVVLACAAQVVYIVAYVLFKTAAGRMSPLSGRHPLHAAGLLVRSPRWLAGLAVLMAGFGLSATALVALPVAATLPAYGLGLVLLLAVGMSGFGERPTSREWLAVLITVAAMVTAALSVLPGLPGHGGAASHRVGAAAAALPLWKAALVCGPSLAVPLWMFCVRDRAVGGRHARPLTGIAYGIGAGVLLGATEVFGQGMAMMFAAGRAADVPSSPHPYLFLLAGVLGVGLLSIGLQRCRLTVIVTVVTVTAKTHLLLSATLLYAEPWPREAGPFWLRAAGVGLAVLALLAFPRHERRALLAPRGRTSPGSGGPRERPAVLPSRPHPRPAVPPSRPGGAPPVPPSQISAPPGGWPVAPDRGRNRETRQSGTELGSVNLGNVKIEWR</sequence>
<reference evidence="3 4" key="1">
    <citation type="submission" date="2020-07" db="EMBL/GenBank/DDBJ databases">
        <title>Sequencing the genomes of 1000 actinobacteria strains.</title>
        <authorList>
            <person name="Klenk H.-P."/>
        </authorList>
    </citation>
    <scope>NUCLEOTIDE SEQUENCE [LARGE SCALE GENOMIC DNA]</scope>
    <source>
        <strain evidence="3 4">DSM 43461</strain>
    </source>
</reference>
<evidence type="ECO:0000256" key="1">
    <source>
        <dbReference type="SAM" id="MobiDB-lite"/>
    </source>
</evidence>
<name>A0A7Y9KBU7_9ACTN</name>
<dbReference type="EMBL" id="JACCBT010000001">
    <property type="protein sequence ID" value="NYE10343.1"/>
    <property type="molecule type" value="Genomic_DNA"/>
</dbReference>
<feature type="transmembrane region" description="Helical" evidence="2">
    <location>
        <begin position="6"/>
        <end position="28"/>
    </location>
</feature>
<feature type="compositionally biased region" description="Pro residues" evidence="1">
    <location>
        <begin position="328"/>
        <end position="344"/>
    </location>
</feature>
<dbReference type="InterPro" id="IPR037185">
    <property type="entry name" value="EmrE-like"/>
</dbReference>
<keyword evidence="4" id="KW-1185">Reference proteome</keyword>
<proteinExistence type="predicted"/>
<feature type="transmembrane region" description="Helical" evidence="2">
    <location>
        <begin position="243"/>
        <end position="263"/>
    </location>
</feature>
<feature type="transmembrane region" description="Helical" evidence="2">
    <location>
        <begin position="49"/>
        <end position="70"/>
    </location>
</feature>
<feature type="transmembrane region" description="Helical" evidence="2">
    <location>
        <begin position="275"/>
        <end position="292"/>
    </location>
</feature>
<keyword evidence="2" id="KW-1133">Transmembrane helix</keyword>
<gene>
    <name evidence="3" type="ORF">BJ999_000639</name>
</gene>
<protein>
    <submittedName>
        <fullName evidence="3">Multidrug transporter EmrE-like cation transporter</fullName>
    </submittedName>
</protein>
<organism evidence="3 4">
    <name type="scientific">Actinomadura citrea</name>
    <dbReference type="NCBI Taxonomy" id="46158"/>
    <lineage>
        <taxon>Bacteria</taxon>
        <taxon>Bacillati</taxon>
        <taxon>Actinomycetota</taxon>
        <taxon>Actinomycetes</taxon>
        <taxon>Streptosporangiales</taxon>
        <taxon>Thermomonosporaceae</taxon>
        <taxon>Actinomadura</taxon>
    </lineage>
</organism>
<feature type="transmembrane region" description="Helical" evidence="2">
    <location>
        <begin position="217"/>
        <end position="236"/>
    </location>
</feature>
<feature type="transmembrane region" description="Helical" evidence="2">
    <location>
        <begin position="144"/>
        <end position="164"/>
    </location>
</feature>
<dbReference type="PANTHER" id="PTHR40761:SF1">
    <property type="entry name" value="CONSERVED INTEGRAL MEMBRANE ALANINE VALINE AND LEUCINE RICH PROTEIN-RELATED"/>
    <property type="match status" value="1"/>
</dbReference>
<feature type="compositionally biased region" description="Polar residues" evidence="1">
    <location>
        <begin position="368"/>
        <end position="378"/>
    </location>
</feature>
<evidence type="ECO:0000313" key="4">
    <source>
        <dbReference type="Proteomes" id="UP000591272"/>
    </source>
</evidence>
<evidence type="ECO:0000256" key="2">
    <source>
        <dbReference type="SAM" id="Phobius"/>
    </source>
</evidence>
<feature type="transmembrane region" description="Helical" evidence="2">
    <location>
        <begin position="176"/>
        <end position="197"/>
    </location>
</feature>
<comment type="caution">
    <text evidence="3">The sequence shown here is derived from an EMBL/GenBank/DDBJ whole genome shotgun (WGS) entry which is preliminary data.</text>
</comment>